<protein>
    <recommendedName>
        <fullName evidence="2">Adipose-secreted signaling protein</fullName>
    </recommendedName>
</protein>
<evidence type="ECO:0000256" key="3">
    <source>
        <dbReference type="SAM" id="Phobius"/>
    </source>
</evidence>
<evidence type="ECO:0000313" key="4">
    <source>
        <dbReference type="EMBL" id="KAL2079268.1"/>
    </source>
</evidence>
<evidence type="ECO:0000256" key="1">
    <source>
        <dbReference type="ARBA" id="ARBA00035018"/>
    </source>
</evidence>
<accession>A0ABD1IWC1</accession>
<dbReference type="Proteomes" id="UP001591681">
    <property type="component" value="Unassembled WGS sequence"/>
</dbReference>
<gene>
    <name evidence="4" type="ORF">ACEWY4_025012</name>
</gene>
<organism evidence="4 5">
    <name type="scientific">Coilia grayii</name>
    <name type="common">Gray's grenadier anchovy</name>
    <dbReference type="NCBI Taxonomy" id="363190"/>
    <lineage>
        <taxon>Eukaryota</taxon>
        <taxon>Metazoa</taxon>
        <taxon>Chordata</taxon>
        <taxon>Craniata</taxon>
        <taxon>Vertebrata</taxon>
        <taxon>Euteleostomi</taxon>
        <taxon>Actinopterygii</taxon>
        <taxon>Neopterygii</taxon>
        <taxon>Teleostei</taxon>
        <taxon>Clupei</taxon>
        <taxon>Clupeiformes</taxon>
        <taxon>Clupeoidei</taxon>
        <taxon>Engraulidae</taxon>
        <taxon>Coilinae</taxon>
        <taxon>Coilia</taxon>
    </lineage>
</organism>
<proteinExistence type="inferred from homology"/>
<reference evidence="4 5" key="1">
    <citation type="submission" date="2024-09" db="EMBL/GenBank/DDBJ databases">
        <title>A chromosome-level genome assembly of Gray's grenadier anchovy, Coilia grayii.</title>
        <authorList>
            <person name="Fu Z."/>
        </authorList>
    </citation>
    <scope>NUCLEOTIDE SEQUENCE [LARGE SCALE GENOMIC DNA]</scope>
    <source>
        <strain evidence="4">G4</strain>
        <tissue evidence="4">Muscle</tissue>
    </source>
</reference>
<dbReference type="PANTHER" id="PTHR13287:SF2">
    <property type="entry name" value="ADIPOSE-SECRETED SIGNALING PROTEIN"/>
    <property type="match status" value="1"/>
</dbReference>
<evidence type="ECO:0000313" key="5">
    <source>
        <dbReference type="Proteomes" id="UP001591681"/>
    </source>
</evidence>
<dbReference type="PANTHER" id="PTHR13287">
    <property type="entry name" value="ADIPOSE-SECRETED SIGNALING PROTEIN"/>
    <property type="match status" value="1"/>
</dbReference>
<keyword evidence="3" id="KW-1133">Transmembrane helix</keyword>
<dbReference type="AlphaFoldDB" id="A0ABD1IWC1"/>
<comment type="caution">
    <text evidence="4">The sequence shown here is derived from an EMBL/GenBank/DDBJ whole genome shotgun (WGS) entry which is preliminary data.</text>
</comment>
<dbReference type="EMBL" id="JBHFQA010000022">
    <property type="protein sequence ID" value="KAL2079268.1"/>
    <property type="molecule type" value="Genomic_DNA"/>
</dbReference>
<comment type="similarity">
    <text evidence="1">Belongs to the ADISSP family.</text>
</comment>
<feature type="transmembrane region" description="Helical" evidence="3">
    <location>
        <begin position="82"/>
        <end position="101"/>
    </location>
</feature>
<dbReference type="InterPro" id="IPR026794">
    <property type="entry name" value="ADISSP"/>
</dbReference>
<name>A0ABD1IWC1_9TELE</name>
<sequence>MCVLVCVCVRERVLHYLALCMTMHICIFVLDVYLHTHTPTHSLSLRFHTGLLCSPCTCGKKCIHMYVCANYMAASTEYINMFLGYLFLCVCMCACVCVPTGTAKSGGVKFSEEVTAHSHVHFDEKLHDSVVMVIPESNGNFLVKVGFLMTQHKYEIDFTLPDIPSLGNDVCPAPIPNPHIRVTNITHQSEGGMLVHCEYTPHQEGVLCEELTLVSESREDASVRIRVQARVMDRHKGTPMLLDGVRCVGAELEYDSEQSDWQGFD</sequence>
<keyword evidence="3" id="KW-0472">Membrane</keyword>
<evidence type="ECO:0000256" key="2">
    <source>
        <dbReference type="ARBA" id="ARBA00035300"/>
    </source>
</evidence>
<keyword evidence="5" id="KW-1185">Reference proteome</keyword>
<feature type="transmembrane region" description="Helical" evidence="3">
    <location>
        <begin position="13"/>
        <end position="34"/>
    </location>
</feature>
<dbReference type="Pfam" id="PF15006">
    <property type="entry name" value="DUF4517"/>
    <property type="match status" value="1"/>
</dbReference>
<keyword evidence="3" id="KW-0812">Transmembrane</keyword>